<evidence type="ECO:0000256" key="7">
    <source>
        <dbReference type="ARBA" id="ARBA00022842"/>
    </source>
</evidence>
<keyword evidence="8" id="KW-0520">NAD</keyword>
<dbReference type="PANTHER" id="PTHR42904">
    <property type="entry name" value="NUDIX HYDROLASE, NUDC SUBFAMILY"/>
    <property type="match status" value="1"/>
</dbReference>
<dbReference type="OrthoDB" id="9791656at2"/>
<protein>
    <recommendedName>
        <fullName evidence="4">NAD(+) diphosphatase</fullName>
        <ecNumber evidence="4">3.6.1.22</ecNumber>
    </recommendedName>
</protein>
<dbReference type="InterPro" id="IPR015375">
    <property type="entry name" value="NADH_PPase-like_N"/>
</dbReference>
<reference evidence="11 12" key="1">
    <citation type="submission" date="2016-10" db="EMBL/GenBank/DDBJ databases">
        <authorList>
            <person name="de Groot N.N."/>
        </authorList>
    </citation>
    <scope>NUCLEOTIDE SEQUENCE [LARGE SCALE GENOMIC DNA]</scope>
    <source>
        <strain evidence="11 12">DSM 6059</strain>
    </source>
</reference>
<keyword evidence="12" id="KW-1185">Reference proteome</keyword>
<dbReference type="PROSITE" id="PS00893">
    <property type="entry name" value="NUDIX_BOX"/>
    <property type="match status" value="1"/>
</dbReference>
<dbReference type="NCBIfam" id="NF001299">
    <property type="entry name" value="PRK00241.1"/>
    <property type="match status" value="1"/>
</dbReference>
<dbReference type="InterPro" id="IPR049734">
    <property type="entry name" value="NudC-like_C"/>
</dbReference>
<dbReference type="Gene3D" id="3.90.79.10">
    <property type="entry name" value="Nucleoside Triphosphate Pyrophosphohydrolase"/>
    <property type="match status" value="1"/>
</dbReference>
<dbReference type="CDD" id="cd03429">
    <property type="entry name" value="NUDIX_NADH_pyrophosphatase_Nudt13"/>
    <property type="match status" value="1"/>
</dbReference>
<dbReference type="Proteomes" id="UP000198862">
    <property type="component" value="Unassembled WGS sequence"/>
</dbReference>
<comment type="cofactor">
    <cofactor evidence="2">
        <name>Zn(2+)</name>
        <dbReference type="ChEBI" id="CHEBI:29105"/>
    </cofactor>
</comment>
<dbReference type="InterPro" id="IPR000086">
    <property type="entry name" value="NUDIX_hydrolase_dom"/>
</dbReference>
<sequence length="309" mass="35642">MLKYCEMNLDRASNFRKDNTWLESKKDKNSQWLVMFEDKNLFCSQTQEPLFLSKKQILTLGLETEQLSDAIFLGIDKQVSYFALDFTTFDETYISNINELGELYDVRHFGPNIKNEVASILILARALCHWHRTHKFCGRCGTINILVEAGHSRICTNQNCLHQTFPRTDPAVIMLVKKTFEDGTERCLLGRQASWPEGVFSTLAGFVDPGETLERAVKREVLEESGIQVKDVKYIASQPWPFPSSIMLGFIATATDSNIEVDQDELEQAKWFSREELKYFKDWGDEGVEFKLPRKDSISRFLIDHWLSA</sequence>
<evidence type="ECO:0000256" key="5">
    <source>
        <dbReference type="ARBA" id="ARBA00022723"/>
    </source>
</evidence>
<dbReference type="InterPro" id="IPR015376">
    <property type="entry name" value="Znr_NADH_PPase"/>
</dbReference>
<evidence type="ECO:0000256" key="4">
    <source>
        <dbReference type="ARBA" id="ARBA00012381"/>
    </source>
</evidence>
<keyword evidence="7" id="KW-0460">Magnesium</keyword>
<dbReference type="GO" id="GO:0006742">
    <property type="term" value="P:NADP+ catabolic process"/>
    <property type="evidence" value="ECO:0007669"/>
    <property type="project" value="TreeGrafter"/>
</dbReference>
<dbReference type="Pfam" id="PF09297">
    <property type="entry name" value="Zn_ribbon_NUD"/>
    <property type="match status" value="1"/>
</dbReference>
<dbReference type="EMBL" id="FOLO01000086">
    <property type="protein sequence ID" value="SFD68424.1"/>
    <property type="molecule type" value="Genomic_DNA"/>
</dbReference>
<dbReference type="SUPFAM" id="SSF55811">
    <property type="entry name" value="Nudix"/>
    <property type="match status" value="1"/>
</dbReference>
<evidence type="ECO:0000259" key="10">
    <source>
        <dbReference type="PROSITE" id="PS51462"/>
    </source>
</evidence>
<evidence type="ECO:0000256" key="6">
    <source>
        <dbReference type="ARBA" id="ARBA00022801"/>
    </source>
</evidence>
<dbReference type="Gene3D" id="3.90.79.20">
    <property type="match status" value="1"/>
</dbReference>
<gene>
    <name evidence="11" type="ORF">SAMN02745724_05183</name>
</gene>
<dbReference type="GO" id="GO:0046872">
    <property type="term" value="F:metal ion binding"/>
    <property type="evidence" value="ECO:0007669"/>
    <property type="project" value="UniProtKB-KW"/>
</dbReference>
<evidence type="ECO:0000256" key="8">
    <source>
        <dbReference type="ARBA" id="ARBA00023027"/>
    </source>
</evidence>
<dbReference type="InterPro" id="IPR020084">
    <property type="entry name" value="NUDIX_hydrolase_CS"/>
</dbReference>
<evidence type="ECO:0000256" key="1">
    <source>
        <dbReference type="ARBA" id="ARBA00001946"/>
    </source>
</evidence>
<dbReference type="EC" id="3.6.1.22" evidence="4"/>
<comment type="catalytic activity">
    <reaction evidence="9">
        <text>a 5'-end NAD(+)-phospho-ribonucleoside in mRNA + H2O = a 5'-end phospho-adenosine-phospho-ribonucleoside in mRNA + beta-nicotinamide D-ribonucleotide + 2 H(+)</text>
        <dbReference type="Rhea" id="RHEA:60876"/>
        <dbReference type="Rhea" id="RHEA-COMP:15698"/>
        <dbReference type="Rhea" id="RHEA-COMP:15719"/>
        <dbReference type="ChEBI" id="CHEBI:14649"/>
        <dbReference type="ChEBI" id="CHEBI:15377"/>
        <dbReference type="ChEBI" id="CHEBI:15378"/>
        <dbReference type="ChEBI" id="CHEBI:144029"/>
        <dbReference type="ChEBI" id="CHEBI:144051"/>
    </reaction>
    <physiologicalReaction direction="left-to-right" evidence="9">
        <dbReference type="Rhea" id="RHEA:60877"/>
    </physiologicalReaction>
</comment>
<proteinExistence type="inferred from homology"/>
<feature type="domain" description="Nudix hydrolase" evidence="10">
    <location>
        <begin position="166"/>
        <end position="295"/>
    </location>
</feature>
<organism evidence="11 12">
    <name type="scientific">Pseudoalteromonas denitrificans DSM 6059</name>
    <dbReference type="NCBI Taxonomy" id="1123010"/>
    <lineage>
        <taxon>Bacteria</taxon>
        <taxon>Pseudomonadati</taxon>
        <taxon>Pseudomonadota</taxon>
        <taxon>Gammaproteobacteria</taxon>
        <taxon>Alteromonadales</taxon>
        <taxon>Pseudoalteromonadaceae</taxon>
        <taxon>Pseudoalteromonas</taxon>
    </lineage>
</organism>
<keyword evidence="5" id="KW-0479">Metal-binding</keyword>
<dbReference type="Pfam" id="PF00293">
    <property type="entry name" value="NUDIX"/>
    <property type="match status" value="1"/>
</dbReference>
<dbReference type="AlphaFoldDB" id="A0A1I1UCK7"/>
<evidence type="ECO:0000313" key="12">
    <source>
        <dbReference type="Proteomes" id="UP000198862"/>
    </source>
</evidence>
<dbReference type="GO" id="GO:0005829">
    <property type="term" value="C:cytosol"/>
    <property type="evidence" value="ECO:0007669"/>
    <property type="project" value="TreeGrafter"/>
</dbReference>
<dbReference type="InterPro" id="IPR050241">
    <property type="entry name" value="NAD-cap_RNA_hydrolase_NudC"/>
</dbReference>
<keyword evidence="6" id="KW-0378">Hydrolase</keyword>
<evidence type="ECO:0000256" key="3">
    <source>
        <dbReference type="ARBA" id="ARBA00009595"/>
    </source>
</evidence>
<name>A0A1I1UCK7_9GAMM</name>
<dbReference type="PANTHER" id="PTHR42904:SF6">
    <property type="entry name" value="NAD-CAPPED RNA HYDROLASE NUDT12"/>
    <property type="match status" value="1"/>
</dbReference>
<dbReference type="Pfam" id="PF09296">
    <property type="entry name" value="NUDIX-like"/>
    <property type="match status" value="1"/>
</dbReference>
<dbReference type="GO" id="GO:0035529">
    <property type="term" value="F:NADH pyrophosphatase activity"/>
    <property type="evidence" value="ECO:0007669"/>
    <property type="project" value="TreeGrafter"/>
</dbReference>
<dbReference type="GO" id="GO:0019677">
    <property type="term" value="P:NAD+ catabolic process"/>
    <property type="evidence" value="ECO:0007669"/>
    <property type="project" value="TreeGrafter"/>
</dbReference>
<dbReference type="RefSeq" id="WP_091991596.1">
    <property type="nucleotide sequence ID" value="NZ_FOLO01000086.1"/>
</dbReference>
<comment type="cofactor">
    <cofactor evidence="1">
        <name>Mg(2+)</name>
        <dbReference type="ChEBI" id="CHEBI:18420"/>
    </cofactor>
</comment>
<dbReference type="STRING" id="1123010.SAMN02745724_05183"/>
<evidence type="ECO:0000313" key="11">
    <source>
        <dbReference type="EMBL" id="SFD68424.1"/>
    </source>
</evidence>
<dbReference type="PROSITE" id="PS51462">
    <property type="entry name" value="NUDIX"/>
    <property type="match status" value="1"/>
</dbReference>
<comment type="similarity">
    <text evidence="3">Belongs to the Nudix hydrolase family. NudC subfamily.</text>
</comment>
<accession>A0A1I1UCK7</accession>
<evidence type="ECO:0000256" key="2">
    <source>
        <dbReference type="ARBA" id="ARBA00001947"/>
    </source>
</evidence>
<dbReference type="InterPro" id="IPR015797">
    <property type="entry name" value="NUDIX_hydrolase-like_dom_sf"/>
</dbReference>
<evidence type="ECO:0000256" key="9">
    <source>
        <dbReference type="ARBA" id="ARBA00023679"/>
    </source>
</evidence>